<evidence type="ECO:0000256" key="3">
    <source>
        <dbReference type="ARBA" id="ARBA00022737"/>
    </source>
</evidence>
<gene>
    <name evidence="11" type="ORF">MEDL_37497</name>
</gene>
<dbReference type="SMART" id="SM00179">
    <property type="entry name" value="EGF_CA"/>
    <property type="match status" value="1"/>
</dbReference>
<dbReference type="CDD" id="cd00054">
    <property type="entry name" value="EGF_CA"/>
    <property type="match status" value="1"/>
</dbReference>
<dbReference type="PROSITE" id="PS01186">
    <property type="entry name" value="EGF_2"/>
    <property type="match status" value="1"/>
</dbReference>
<dbReference type="CDD" id="cd00033">
    <property type="entry name" value="CCP"/>
    <property type="match status" value="1"/>
</dbReference>
<dbReference type="AlphaFoldDB" id="A0A8S3SUJ8"/>
<dbReference type="PROSITE" id="PS50026">
    <property type="entry name" value="EGF_3"/>
    <property type="match status" value="1"/>
</dbReference>
<keyword evidence="3" id="KW-0677">Repeat</keyword>
<evidence type="ECO:0000256" key="6">
    <source>
        <dbReference type="PROSITE-ProRule" id="PRU00076"/>
    </source>
</evidence>
<keyword evidence="5" id="KW-0325">Glycoprotein</keyword>
<feature type="compositionally biased region" description="Basic and acidic residues" evidence="8">
    <location>
        <begin position="53"/>
        <end position="67"/>
    </location>
</feature>
<dbReference type="EMBL" id="CAJPWZ010001799">
    <property type="protein sequence ID" value="CAG2224271.1"/>
    <property type="molecule type" value="Genomic_DNA"/>
</dbReference>
<feature type="domain" description="EGF-like" evidence="9">
    <location>
        <begin position="79"/>
        <end position="120"/>
    </location>
</feature>
<evidence type="ECO:0000256" key="2">
    <source>
        <dbReference type="ARBA" id="ARBA00022729"/>
    </source>
</evidence>
<evidence type="ECO:0000259" key="9">
    <source>
        <dbReference type="PROSITE" id="PS50026"/>
    </source>
</evidence>
<keyword evidence="2" id="KW-0732">Signal</keyword>
<dbReference type="InterPro" id="IPR001881">
    <property type="entry name" value="EGF-like_Ca-bd_dom"/>
</dbReference>
<dbReference type="Gene3D" id="2.10.25.10">
    <property type="entry name" value="Laminin"/>
    <property type="match status" value="1"/>
</dbReference>
<keyword evidence="12" id="KW-1185">Reference proteome</keyword>
<dbReference type="Proteomes" id="UP000683360">
    <property type="component" value="Unassembled WGS sequence"/>
</dbReference>
<keyword evidence="7" id="KW-0768">Sushi</keyword>
<dbReference type="FunFam" id="2.10.25.10:FF:000173">
    <property type="entry name" value="Neurogenic locus notch protein 2"/>
    <property type="match status" value="1"/>
</dbReference>
<dbReference type="SUPFAM" id="SSF57535">
    <property type="entry name" value="Complement control module/SCR domain"/>
    <property type="match status" value="1"/>
</dbReference>
<protein>
    <submittedName>
        <fullName evidence="11">NOTCH1</fullName>
    </submittedName>
</protein>
<sequence length="205" mass="22952">MKELKKVCVELHCTCNLRKSIRYTSHKIRNATPFRTKVVNIDNVFSQRNRNRRPGEDEGSHSGDKQNKVRLKIPQRILEIHGCGYENPCTNGATCRDTANGYFCSCPKGFAGKHYIDDCGYINPFIKCKITGLNDYTIPSTTSDVSPTTQVSFTCLPGYKLPNGDSGQRECRLGGEWNSPLPACEGQLIKPTVLWLTFVQISSID</sequence>
<dbReference type="GO" id="GO:0005509">
    <property type="term" value="F:calcium ion binding"/>
    <property type="evidence" value="ECO:0007669"/>
    <property type="project" value="InterPro"/>
</dbReference>
<keyword evidence="4 7" id="KW-1015">Disulfide bond</keyword>
<dbReference type="PROSITE" id="PS50923">
    <property type="entry name" value="SUSHI"/>
    <property type="match status" value="1"/>
</dbReference>
<evidence type="ECO:0000256" key="4">
    <source>
        <dbReference type="ARBA" id="ARBA00023157"/>
    </source>
</evidence>
<dbReference type="PROSITE" id="PS00010">
    <property type="entry name" value="ASX_HYDROXYL"/>
    <property type="match status" value="1"/>
</dbReference>
<dbReference type="SUPFAM" id="SSF57196">
    <property type="entry name" value="EGF/Laminin"/>
    <property type="match status" value="1"/>
</dbReference>
<dbReference type="InterPro" id="IPR000436">
    <property type="entry name" value="Sushi_SCR_CCP_dom"/>
</dbReference>
<comment type="caution">
    <text evidence="11">The sequence shown here is derived from an EMBL/GenBank/DDBJ whole genome shotgun (WGS) entry which is preliminary data.</text>
</comment>
<name>A0A8S3SUJ8_MYTED</name>
<evidence type="ECO:0000256" key="1">
    <source>
        <dbReference type="ARBA" id="ARBA00022536"/>
    </source>
</evidence>
<comment type="caution">
    <text evidence="6">Lacks conserved residue(s) required for the propagation of feature annotation.</text>
</comment>
<dbReference type="InterPro" id="IPR000152">
    <property type="entry name" value="EGF-type_Asp/Asn_hydroxyl_site"/>
</dbReference>
<feature type="domain" description="Sushi" evidence="10">
    <location>
        <begin position="126"/>
        <end position="186"/>
    </location>
</feature>
<feature type="region of interest" description="Disordered" evidence="8">
    <location>
        <begin position="46"/>
        <end position="68"/>
    </location>
</feature>
<dbReference type="SMART" id="SM00181">
    <property type="entry name" value="EGF"/>
    <property type="match status" value="1"/>
</dbReference>
<organism evidence="11 12">
    <name type="scientific">Mytilus edulis</name>
    <name type="common">Blue mussel</name>
    <dbReference type="NCBI Taxonomy" id="6550"/>
    <lineage>
        <taxon>Eukaryota</taxon>
        <taxon>Metazoa</taxon>
        <taxon>Spiralia</taxon>
        <taxon>Lophotrochozoa</taxon>
        <taxon>Mollusca</taxon>
        <taxon>Bivalvia</taxon>
        <taxon>Autobranchia</taxon>
        <taxon>Pteriomorphia</taxon>
        <taxon>Mytilida</taxon>
        <taxon>Mytiloidea</taxon>
        <taxon>Mytilidae</taxon>
        <taxon>Mytilinae</taxon>
        <taxon>Mytilus</taxon>
    </lineage>
</organism>
<feature type="disulfide bond" evidence="7">
    <location>
        <begin position="128"/>
        <end position="171"/>
    </location>
</feature>
<evidence type="ECO:0000256" key="8">
    <source>
        <dbReference type="SAM" id="MobiDB-lite"/>
    </source>
</evidence>
<dbReference type="SMART" id="SM00032">
    <property type="entry name" value="CCP"/>
    <property type="match status" value="1"/>
</dbReference>
<evidence type="ECO:0000259" key="10">
    <source>
        <dbReference type="PROSITE" id="PS50923"/>
    </source>
</evidence>
<evidence type="ECO:0000256" key="7">
    <source>
        <dbReference type="PROSITE-ProRule" id="PRU00302"/>
    </source>
</evidence>
<dbReference type="InterPro" id="IPR035976">
    <property type="entry name" value="Sushi/SCR/CCP_sf"/>
</dbReference>
<keyword evidence="1 6" id="KW-0245">EGF-like domain</keyword>
<reference evidence="11" key="1">
    <citation type="submission" date="2021-03" db="EMBL/GenBank/DDBJ databases">
        <authorList>
            <person name="Bekaert M."/>
        </authorList>
    </citation>
    <scope>NUCLEOTIDE SEQUENCE</scope>
</reference>
<evidence type="ECO:0000313" key="12">
    <source>
        <dbReference type="Proteomes" id="UP000683360"/>
    </source>
</evidence>
<evidence type="ECO:0000256" key="5">
    <source>
        <dbReference type="ARBA" id="ARBA00023180"/>
    </source>
</evidence>
<dbReference type="Pfam" id="PF00084">
    <property type="entry name" value="Sushi"/>
    <property type="match status" value="1"/>
</dbReference>
<accession>A0A8S3SUJ8</accession>
<proteinExistence type="predicted"/>
<dbReference type="InterPro" id="IPR000742">
    <property type="entry name" value="EGF"/>
</dbReference>
<dbReference type="Pfam" id="PF00008">
    <property type="entry name" value="EGF"/>
    <property type="match status" value="1"/>
</dbReference>
<evidence type="ECO:0000313" key="11">
    <source>
        <dbReference type="EMBL" id="CAG2224271.1"/>
    </source>
</evidence>
<dbReference type="Gene3D" id="2.10.70.10">
    <property type="entry name" value="Complement Module, domain 1"/>
    <property type="match status" value="1"/>
</dbReference>